<sequence length="95" mass="10471">IEPPSETNFICAGESFKSHVVAKEGGKIVDIAAFPPHPRAESGFVKPRGSNLERLRDFIESGKLKAVIDPKSPYAFSEVKEAFQDLETERARGKI</sequence>
<dbReference type="EMBL" id="JAHRHJ020000001">
    <property type="protein sequence ID" value="KAH9328541.1"/>
    <property type="molecule type" value="Genomic_DNA"/>
</dbReference>
<feature type="non-terminal residue" evidence="3">
    <location>
        <position position="1"/>
    </location>
</feature>
<dbReference type="PANTHER" id="PTHR44573:SF4">
    <property type="entry name" value="2-METHYLENE-FURAN-3-ONE REDUCTASE-LIKE"/>
    <property type="match status" value="1"/>
</dbReference>
<keyword evidence="4" id="KW-1185">Reference proteome</keyword>
<gene>
    <name evidence="3" type="ORF">KI387_000649</name>
</gene>
<dbReference type="InterPro" id="IPR044626">
    <property type="entry name" value="AOR-like"/>
</dbReference>
<dbReference type="AlphaFoldDB" id="A0AA38GUB6"/>
<dbReference type="Pfam" id="PF13602">
    <property type="entry name" value="ADH_zinc_N_2"/>
    <property type="match status" value="1"/>
</dbReference>
<accession>A0AA38GUB6</accession>
<comment type="caution">
    <text evidence="3">The sequence shown here is derived from an EMBL/GenBank/DDBJ whole genome shotgun (WGS) entry which is preliminary data.</text>
</comment>
<dbReference type="Gene3D" id="3.40.50.720">
    <property type="entry name" value="NAD(P)-binding Rossmann-like Domain"/>
    <property type="match status" value="1"/>
</dbReference>
<evidence type="ECO:0000313" key="3">
    <source>
        <dbReference type="EMBL" id="KAH9328541.1"/>
    </source>
</evidence>
<keyword evidence="2" id="KW-0560">Oxidoreductase</keyword>
<feature type="non-terminal residue" evidence="3">
    <location>
        <position position="95"/>
    </location>
</feature>
<proteinExistence type="inferred from homology"/>
<dbReference type="GO" id="GO:0016628">
    <property type="term" value="F:oxidoreductase activity, acting on the CH-CH group of donors, NAD or NADP as acceptor"/>
    <property type="evidence" value="ECO:0007669"/>
    <property type="project" value="InterPro"/>
</dbReference>
<protein>
    <submittedName>
        <fullName evidence="3">Uncharacterized protein</fullName>
    </submittedName>
</protein>
<dbReference type="Proteomes" id="UP000824469">
    <property type="component" value="Unassembled WGS sequence"/>
</dbReference>
<dbReference type="PANTHER" id="PTHR44573">
    <property type="entry name" value="NADPH-DEPENDENT ALKENAL/ONE OXIDOREDUCTASE, CHLOROPLASTIC"/>
    <property type="match status" value="1"/>
</dbReference>
<comment type="similarity">
    <text evidence="1">Belongs to the zinc-containing alcohol dehydrogenase family. Quinone oxidoreductase subfamily.</text>
</comment>
<evidence type="ECO:0000313" key="4">
    <source>
        <dbReference type="Proteomes" id="UP000824469"/>
    </source>
</evidence>
<organism evidence="3 4">
    <name type="scientific">Taxus chinensis</name>
    <name type="common">Chinese yew</name>
    <name type="synonym">Taxus wallichiana var. chinensis</name>
    <dbReference type="NCBI Taxonomy" id="29808"/>
    <lineage>
        <taxon>Eukaryota</taxon>
        <taxon>Viridiplantae</taxon>
        <taxon>Streptophyta</taxon>
        <taxon>Embryophyta</taxon>
        <taxon>Tracheophyta</taxon>
        <taxon>Spermatophyta</taxon>
        <taxon>Pinopsida</taxon>
        <taxon>Pinidae</taxon>
        <taxon>Conifers II</taxon>
        <taxon>Cupressales</taxon>
        <taxon>Taxaceae</taxon>
        <taxon>Taxus</taxon>
    </lineage>
</organism>
<name>A0AA38GUB6_TAXCH</name>
<dbReference type="Gene3D" id="3.90.180.10">
    <property type="entry name" value="Medium-chain alcohol dehydrogenases, catalytic domain"/>
    <property type="match status" value="1"/>
</dbReference>
<reference evidence="3 4" key="1">
    <citation type="journal article" date="2021" name="Nat. Plants">
        <title>The Taxus genome provides insights into paclitaxel biosynthesis.</title>
        <authorList>
            <person name="Xiong X."/>
            <person name="Gou J."/>
            <person name="Liao Q."/>
            <person name="Li Y."/>
            <person name="Zhou Q."/>
            <person name="Bi G."/>
            <person name="Li C."/>
            <person name="Du R."/>
            <person name="Wang X."/>
            <person name="Sun T."/>
            <person name="Guo L."/>
            <person name="Liang H."/>
            <person name="Lu P."/>
            <person name="Wu Y."/>
            <person name="Zhang Z."/>
            <person name="Ro D.K."/>
            <person name="Shang Y."/>
            <person name="Huang S."/>
            <person name="Yan J."/>
        </authorList>
    </citation>
    <scope>NUCLEOTIDE SEQUENCE [LARGE SCALE GENOMIC DNA]</scope>
    <source>
        <strain evidence="3">Ta-2019</strain>
    </source>
</reference>
<evidence type="ECO:0000256" key="1">
    <source>
        <dbReference type="ARBA" id="ARBA00010371"/>
    </source>
</evidence>
<evidence type="ECO:0000256" key="2">
    <source>
        <dbReference type="ARBA" id="ARBA00023002"/>
    </source>
</evidence>